<protein>
    <submittedName>
        <fullName evidence="2">Uncharacterized protein</fullName>
    </submittedName>
</protein>
<gene>
    <name evidence="2" type="ORF">F2P45_18675</name>
</gene>
<evidence type="ECO:0000313" key="3">
    <source>
        <dbReference type="Proteomes" id="UP000609726"/>
    </source>
</evidence>
<dbReference type="Proteomes" id="UP000609726">
    <property type="component" value="Unassembled WGS sequence"/>
</dbReference>
<name>A0ABX0NVY9_9BURK</name>
<dbReference type="EMBL" id="WHJH01000023">
    <property type="protein sequence ID" value="NHZ91027.1"/>
    <property type="molecule type" value="Genomic_DNA"/>
</dbReference>
<keyword evidence="1" id="KW-0472">Membrane</keyword>
<keyword evidence="1" id="KW-1133">Transmembrane helix</keyword>
<reference evidence="2 3" key="1">
    <citation type="submission" date="2019-10" db="EMBL/GenBank/DDBJ databases">
        <title>Taxonomy of Antarctic Massilia spp.: description of Massilia rubra sp. nov., Massilia aquatica sp. nov., Massilia mucilaginosa sp. nov., Massilia frigida sp. nov. isolated from streams, lakes and regoliths.</title>
        <authorList>
            <person name="Holochova P."/>
            <person name="Sedlacek I."/>
            <person name="Kralova S."/>
            <person name="Maslanova I."/>
            <person name="Busse H.-J."/>
            <person name="Stankova E."/>
            <person name="Vrbovska V."/>
            <person name="Kovarovic V."/>
            <person name="Bartak M."/>
            <person name="Svec P."/>
            <person name="Pantucek R."/>
        </authorList>
    </citation>
    <scope>NUCLEOTIDE SEQUENCE [LARGE SCALE GENOMIC DNA]</scope>
    <source>
        <strain evidence="2 3">CCM 8733</strain>
    </source>
</reference>
<evidence type="ECO:0000256" key="1">
    <source>
        <dbReference type="SAM" id="Phobius"/>
    </source>
</evidence>
<feature type="transmembrane region" description="Helical" evidence="1">
    <location>
        <begin position="34"/>
        <end position="53"/>
    </location>
</feature>
<dbReference type="RefSeq" id="WP_166878381.1">
    <property type="nucleotide sequence ID" value="NZ_WHJH01000023.1"/>
</dbReference>
<feature type="transmembrane region" description="Helical" evidence="1">
    <location>
        <begin position="12"/>
        <end position="28"/>
    </location>
</feature>
<keyword evidence="3" id="KW-1185">Reference proteome</keyword>
<keyword evidence="1" id="KW-0812">Transmembrane</keyword>
<organism evidence="2 3">
    <name type="scientific">Massilia mucilaginosa</name>
    <dbReference type="NCBI Taxonomy" id="2609282"/>
    <lineage>
        <taxon>Bacteria</taxon>
        <taxon>Pseudomonadati</taxon>
        <taxon>Pseudomonadota</taxon>
        <taxon>Betaproteobacteria</taxon>
        <taxon>Burkholderiales</taxon>
        <taxon>Oxalobacteraceae</taxon>
        <taxon>Telluria group</taxon>
        <taxon>Massilia</taxon>
    </lineage>
</organism>
<comment type="caution">
    <text evidence="2">The sequence shown here is derived from an EMBL/GenBank/DDBJ whole genome shotgun (WGS) entry which is preliminary data.</text>
</comment>
<sequence length="63" mass="7267">MSLKPKSIWKAHFLFHFVFFLLALIGLWKTHTLWGFVLLAASVGMTAILAWFVDKSEADKRDD</sequence>
<proteinExistence type="predicted"/>
<accession>A0ABX0NVY9</accession>
<evidence type="ECO:0000313" key="2">
    <source>
        <dbReference type="EMBL" id="NHZ91027.1"/>
    </source>
</evidence>